<feature type="domain" description="Minor capsid protein P9 transmembrane helices" evidence="3">
    <location>
        <begin position="5"/>
        <end position="71"/>
    </location>
</feature>
<dbReference type="InterPro" id="IPR043915">
    <property type="entry name" value="P9_TM"/>
</dbReference>
<evidence type="ECO:0000259" key="3">
    <source>
        <dbReference type="Pfam" id="PF19066"/>
    </source>
</evidence>
<evidence type="ECO:0000313" key="4">
    <source>
        <dbReference type="EMBL" id="AYV84849.1"/>
    </source>
</evidence>
<gene>
    <name evidence="4" type="ORF">Hyperionvirus44_7</name>
</gene>
<feature type="compositionally biased region" description="Basic residues" evidence="1">
    <location>
        <begin position="89"/>
        <end position="99"/>
    </location>
</feature>
<feature type="compositionally biased region" description="Basic and acidic residues" evidence="1">
    <location>
        <begin position="100"/>
        <end position="109"/>
    </location>
</feature>
<protein>
    <recommendedName>
        <fullName evidence="3">Minor capsid protein P9 transmembrane helices domain-containing protein</fullName>
    </recommendedName>
</protein>
<dbReference type="Pfam" id="PF19066">
    <property type="entry name" value="P9_TM"/>
    <property type="match status" value="1"/>
</dbReference>
<evidence type="ECO:0000256" key="2">
    <source>
        <dbReference type="SAM" id="Phobius"/>
    </source>
</evidence>
<sequence length="152" mass="17816">MSNIFWLNDPSVLYSEGNYMKIIPRREMGWIEKLNVITCLCIWVVVVLVLFGVLAYVVIPLVIILVVVVLYQSSIEKVESPVNNEHMLDHKRKKKRKRVRESTEKSTEMRDKQLYMDTSDLYSLGMSERGEYEGVREIPDTVGFGNWLWQEN</sequence>
<proteinExistence type="predicted"/>
<keyword evidence="2" id="KW-0472">Membrane</keyword>
<keyword evidence="2" id="KW-1133">Transmembrane helix</keyword>
<dbReference type="EMBL" id="MK072426">
    <property type="protein sequence ID" value="AYV84849.1"/>
    <property type="molecule type" value="Genomic_DNA"/>
</dbReference>
<feature type="region of interest" description="Disordered" evidence="1">
    <location>
        <begin position="86"/>
        <end position="109"/>
    </location>
</feature>
<keyword evidence="2" id="KW-0812">Transmembrane</keyword>
<reference evidence="4" key="1">
    <citation type="submission" date="2018-10" db="EMBL/GenBank/DDBJ databases">
        <title>Hidden diversity of soil giant viruses.</title>
        <authorList>
            <person name="Schulz F."/>
            <person name="Alteio L."/>
            <person name="Goudeau D."/>
            <person name="Ryan E.M."/>
            <person name="Malmstrom R.R."/>
            <person name="Blanchard J."/>
            <person name="Woyke T."/>
        </authorList>
    </citation>
    <scope>NUCLEOTIDE SEQUENCE</scope>
    <source>
        <strain evidence="4">HYV1</strain>
    </source>
</reference>
<organism evidence="4">
    <name type="scientific">Hyperionvirus sp</name>
    <dbReference type="NCBI Taxonomy" id="2487770"/>
    <lineage>
        <taxon>Viruses</taxon>
        <taxon>Varidnaviria</taxon>
        <taxon>Bamfordvirae</taxon>
        <taxon>Nucleocytoviricota</taxon>
        <taxon>Megaviricetes</taxon>
        <taxon>Imitervirales</taxon>
        <taxon>Mimiviridae</taxon>
        <taxon>Klosneuvirinae</taxon>
    </lineage>
</organism>
<accession>A0A3G5AHG7</accession>
<feature type="transmembrane region" description="Helical" evidence="2">
    <location>
        <begin position="42"/>
        <end position="71"/>
    </location>
</feature>
<evidence type="ECO:0000256" key="1">
    <source>
        <dbReference type="SAM" id="MobiDB-lite"/>
    </source>
</evidence>
<name>A0A3G5AHG7_9VIRU</name>